<name>A0A8H2DXY5_ORBOL</name>
<accession>A0A8H2DXY5</accession>
<dbReference type="Gene3D" id="3.40.50.1580">
    <property type="entry name" value="Nucleoside phosphorylase domain"/>
    <property type="match status" value="1"/>
</dbReference>
<gene>
    <name evidence="1" type="ORF">EYR41_009869</name>
</gene>
<evidence type="ECO:0008006" key="3">
    <source>
        <dbReference type="Google" id="ProtNLM"/>
    </source>
</evidence>
<reference evidence="1 2" key="1">
    <citation type="submission" date="2019-03" db="EMBL/GenBank/DDBJ databases">
        <title>Nematode-trapping fungi genome.</title>
        <authorList>
            <person name="Vidal-Diez De Ulzurrun G."/>
        </authorList>
    </citation>
    <scope>NUCLEOTIDE SEQUENCE [LARGE SCALE GENOMIC DNA]</scope>
    <source>
        <strain evidence="1 2">TWF154</strain>
    </source>
</reference>
<dbReference type="InterPro" id="IPR035994">
    <property type="entry name" value="Nucleoside_phosphorylase_sf"/>
</dbReference>
<evidence type="ECO:0000313" key="2">
    <source>
        <dbReference type="Proteomes" id="UP000297595"/>
    </source>
</evidence>
<dbReference type="PANTHER" id="PTHR46082">
    <property type="entry name" value="ATP/GTP-BINDING PROTEIN-RELATED"/>
    <property type="match status" value="1"/>
</dbReference>
<evidence type="ECO:0000313" key="1">
    <source>
        <dbReference type="EMBL" id="TGJ65934.1"/>
    </source>
</evidence>
<sequence length="347" mass="38230">MEMAESKRGPSDYRIGWICALPLEFTAAVAVLDAVHPDLPHDENDTNAYRFGQVGQQNVIVTGLPSGVYGLTSAARVATNLQRSFPSVNFCLVVGIGGGAPLLPKNDICLGDVVGSHPIPGCGGVLQYDYGKLVNTGKFEQTGILNKPPVIFLSAITKFKSAYPPPGKKIEEFVLRVLNGGLVDANIFSRPPPESHYDRLFKESYEHLKSHRSSNQPEIHYGLIASANQVMKHGATRSRLSKERNILCFEIEAAGVMDQISSLIIRGICDYSDSYKNKAWQHYAALIAAGYARELLLQLGSPQTSKKRKDREDNSIETKDIFECLEALGGTTLQMMKQNRELERQAY</sequence>
<dbReference type="SUPFAM" id="SSF53167">
    <property type="entry name" value="Purine and uridine phosphorylases"/>
    <property type="match status" value="1"/>
</dbReference>
<dbReference type="Proteomes" id="UP000297595">
    <property type="component" value="Unassembled WGS sequence"/>
</dbReference>
<dbReference type="GO" id="GO:0003824">
    <property type="term" value="F:catalytic activity"/>
    <property type="evidence" value="ECO:0007669"/>
    <property type="project" value="InterPro"/>
</dbReference>
<dbReference type="GO" id="GO:0009116">
    <property type="term" value="P:nucleoside metabolic process"/>
    <property type="evidence" value="ECO:0007669"/>
    <property type="project" value="InterPro"/>
</dbReference>
<dbReference type="InterPro" id="IPR053137">
    <property type="entry name" value="NLR-like"/>
</dbReference>
<dbReference type="EMBL" id="SOZJ01000006">
    <property type="protein sequence ID" value="TGJ65934.1"/>
    <property type="molecule type" value="Genomic_DNA"/>
</dbReference>
<protein>
    <recommendedName>
        <fullName evidence="3">Nucleoside phosphorylase domain-containing protein</fullName>
    </recommendedName>
</protein>
<comment type="caution">
    <text evidence="1">The sequence shown here is derived from an EMBL/GenBank/DDBJ whole genome shotgun (WGS) entry which is preliminary data.</text>
</comment>
<dbReference type="AlphaFoldDB" id="A0A8H2DXY5"/>
<proteinExistence type="predicted"/>
<dbReference type="PANTHER" id="PTHR46082:SF11">
    <property type="entry name" value="AAA+ ATPASE DOMAIN-CONTAINING PROTEIN-RELATED"/>
    <property type="match status" value="1"/>
</dbReference>
<organism evidence="1 2">
    <name type="scientific">Orbilia oligospora</name>
    <name type="common">Nematode-trapping fungus</name>
    <name type="synonym">Arthrobotrys oligospora</name>
    <dbReference type="NCBI Taxonomy" id="2813651"/>
    <lineage>
        <taxon>Eukaryota</taxon>
        <taxon>Fungi</taxon>
        <taxon>Dikarya</taxon>
        <taxon>Ascomycota</taxon>
        <taxon>Pezizomycotina</taxon>
        <taxon>Orbiliomycetes</taxon>
        <taxon>Orbiliales</taxon>
        <taxon>Orbiliaceae</taxon>
        <taxon>Orbilia</taxon>
    </lineage>
</organism>